<gene>
    <name evidence="5" type="ORF">Nepgr_001591</name>
</gene>
<comment type="similarity">
    <text evidence="1">Belongs to the eukaryotic ribosomal protein eL19 family.</text>
</comment>
<dbReference type="PANTHER" id="PTHR10722">
    <property type="entry name" value="60S RIBOSOMAL PROTEIN L19"/>
    <property type="match status" value="1"/>
</dbReference>
<evidence type="ECO:0000313" key="6">
    <source>
        <dbReference type="Proteomes" id="UP001279734"/>
    </source>
</evidence>
<dbReference type="Pfam" id="PF01280">
    <property type="entry name" value="Ribosomal_L19e"/>
    <property type="match status" value="1"/>
</dbReference>
<keyword evidence="6" id="KW-1185">Reference proteome</keyword>
<dbReference type="GO" id="GO:0003723">
    <property type="term" value="F:RNA binding"/>
    <property type="evidence" value="ECO:0007669"/>
    <property type="project" value="InterPro"/>
</dbReference>
<dbReference type="InterPro" id="IPR057259">
    <property type="entry name" value="Ribosomal_L19e"/>
</dbReference>
<reference evidence="5" key="1">
    <citation type="submission" date="2023-05" db="EMBL/GenBank/DDBJ databases">
        <title>Nepenthes gracilis genome sequencing.</title>
        <authorList>
            <person name="Fukushima K."/>
        </authorList>
    </citation>
    <scope>NUCLEOTIDE SEQUENCE</scope>
    <source>
        <strain evidence="5">SING2019-196</strain>
    </source>
</reference>
<proteinExistence type="inferred from homology"/>
<dbReference type="InterPro" id="IPR039547">
    <property type="entry name" value="Ribosomal_eL19"/>
</dbReference>
<protein>
    <recommendedName>
        <fullName evidence="4">Ribosomal protein L19e N-terminal domain-containing protein</fullName>
    </recommendedName>
</protein>
<comment type="caution">
    <text evidence="5">The sequence shown here is derived from an EMBL/GenBank/DDBJ whole genome shotgun (WGS) entry which is preliminary data.</text>
</comment>
<sequence>MPNPVSSVHQGRSRMLCARARESETVSLKLQKRFAAGVLDCGRGKVWLDPNVINEISMANSSNLLSLSQ</sequence>
<dbReference type="InterPro" id="IPR015972">
    <property type="entry name" value="Ribosomal_eL19_dom1"/>
</dbReference>
<keyword evidence="3" id="KW-0687">Ribonucleoprotein</keyword>
<dbReference type="EMBL" id="BSYO01000001">
    <property type="protein sequence ID" value="GMG99751.1"/>
    <property type="molecule type" value="Genomic_DNA"/>
</dbReference>
<dbReference type="GO" id="GO:0003735">
    <property type="term" value="F:structural constituent of ribosome"/>
    <property type="evidence" value="ECO:0007669"/>
    <property type="project" value="InterPro"/>
</dbReference>
<dbReference type="Proteomes" id="UP001279734">
    <property type="component" value="Unassembled WGS sequence"/>
</dbReference>
<dbReference type="Gene3D" id="1.10.1650.10">
    <property type="match status" value="1"/>
</dbReference>
<organism evidence="5 6">
    <name type="scientific">Nepenthes gracilis</name>
    <name type="common">Slender pitcher plant</name>
    <dbReference type="NCBI Taxonomy" id="150966"/>
    <lineage>
        <taxon>Eukaryota</taxon>
        <taxon>Viridiplantae</taxon>
        <taxon>Streptophyta</taxon>
        <taxon>Embryophyta</taxon>
        <taxon>Tracheophyta</taxon>
        <taxon>Spermatophyta</taxon>
        <taxon>Magnoliopsida</taxon>
        <taxon>eudicotyledons</taxon>
        <taxon>Gunneridae</taxon>
        <taxon>Pentapetalae</taxon>
        <taxon>Caryophyllales</taxon>
        <taxon>Nepenthaceae</taxon>
        <taxon>Nepenthes</taxon>
    </lineage>
</organism>
<name>A0AAD3P8R3_NEPGR</name>
<dbReference type="GO" id="GO:0022625">
    <property type="term" value="C:cytosolic large ribosomal subunit"/>
    <property type="evidence" value="ECO:0007669"/>
    <property type="project" value="InterPro"/>
</dbReference>
<evidence type="ECO:0000259" key="4">
    <source>
        <dbReference type="Pfam" id="PF01280"/>
    </source>
</evidence>
<feature type="domain" description="Ribosomal protein L19e N-terminal" evidence="4">
    <location>
        <begin position="27"/>
        <end position="62"/>
    </location>
</feature>
<evidence type="ECO:0000256" key="1">
    <source>
        <dbReference type="ARBA" id="ARBA00011082"/>
    </source>
</evidence>
<dbReference type="InterPro" id="IPR035970">
    <property type="entry name" value="60S_ribosomal_eL19_sf"/>
</dbReference>
<dbReference type="GO" id="GO:0006412">
    <property type="term" value="P:translation"/>
    <property type="evidence" value="ECO:0007669"/>
    <property type="project" value="InterPro"/>
</dbReference>
<evidence type="ECO:0000256" key="2">
    <source>
        <dbReference type="ARBA" id="ARBA00022980"/>
    </source>
</evidence>
<accession>A0AAD3P8R3</accession>
<evidence type="ECO:0000256" key="3">
    <source>
        <dbReference type="ARBA" id="ARBA00023274"/>
    </source>
</evidence>
<dbReference type="AlphaFoldDB" id="A0AAD3P8R3"/>
<dbReference type="FunFam" id="1.10.1650.10:FF:000001">
    <property type="entry name" value="Ribosomal protein L19"/>
    <property type="match status" value="1"/>
</dbReference>
<evidence type="ECO:0000313" key="5">
    <source>
        <dbReference type="EMBL" id="GMG99751.1"/>
    </source>
</evidence>
<dbReference type="SUPFAM" id="SSF48140">
    <property type="entry name" value="Ribosomal protein L19 (L19e)"/>
    <property type="match status" value="1"/>
</dbReference>
<keyword evidence="2" id="KW-0689">Ribosomal protein</keyword>